<dbReference type="Pfam" id="PF04977">
    <property type="entry name" value="DivIC"/>
    <property type="match status" value="1"/>
</dbReference>
<dbReference type="KEGG" id="apr:Apre_0621"/>
<keyword evidence="1" id="KW-0175">Coiled coil</keyword>
<dbReference type="Proteomes" id="UP000002294">
    <property type="component" value="Chromosome"/>
</dbReference>
<dbReference type="EMBL" id="CP001708">
    <property type="protein sequence ID" value="ACV28663.1"/>
    <property type="molecule type" value="Genomic_DNA"/>
</dbReference>
<evidence type="ECO:0000313" key="3">
    <source>
        <dbReference type="Proteomes" id="UP000002294"/>
    </source>
</evidence>
<evidence type="ECO:0000256" key="1">
    <source>
        <dbReference type="SAM" id="Coils"/>
    </source>
</evidence>
<dbReference type="STRING" id="525919.Apre_0621"/>
<dbReference type="HOGENOM" id="CLU_2230869_0_0_9"/>
<dbReference type="InterPro" id="IPR007060">
    <property type="entry name" value="FtsL/DivIC"/>
</dbReference>
<feature type="coiled-coil region" evidence="1">
    <location>
        <begin position="37"/>
        <end position="78"/>
    </location>
</feature>
<dbReference type="eggNOG" id="COG2919">
    <property type="taxonomic scope" value="Bacteria"/>
</dbReference>
<proteinExistence type="predicted"/>
<organism evidence="2 3">
    <name type="scientific">Anaerococcus prevotii (strain ATCC 9321 / DSM 20548 / JCM 6508 / NCTC 11806 / PC1)</name>
    <name type="common">Peptostreptococcus prevotii</name>
    <name type="synonym">Peptococcus prevotii</name>
    <dbReference type="NCBI Taxonomy" id="525919"/>
    <lineage>
        <taxon>Bacteria</taxon>
        <taxon>Bacillati</taxon>
        <taxon>Bacillota</taxon>
        <taxon>Tissierellia</taxon>
        <taxon>Tissierellales</taxon>
        <taxon>Peptoniphilaceae</taxon>
        <taxon>Anaerococcus</taxon>
    </lineage>
</organism>
<keyword evidence="3" id="KW-1185">Reference proteome</keyword>
<dbReference type="AlphaFoldDB" id="C7RGQ2"/>
<reference evidence="2 3" key="1">
    <citation type="journal article" date="2009" name="Stand. Genomic Sci.">
        <title>Complete genome sequence of Anaerococcus prevotii type strain (PC1).</title>
        <authorList>
            <person name="Labutti K."/>
            <person name="Pukall R."/>
            <person name="Steenblock K."/>
            <person name="Glavina Del Rio T."/>
            <person name="Tice H."/>
            <person name="Copeland A."/>
            <person name="Cheng J.F."/>
            <person name="Lucas S."/>
            <person name="Chen F."/>
            <person name="Nolan M."/>
            <person name="Bruce D."/>
            <person name="Goodwin L."/>
            <person name="Pitluck S."/>
            <person name="Ivanova N."/>
            <person name="Mavromatis K."/>
            <person name="Ovchinnikova G."/>
            <person name="Pati A."/>
            <person name="Chen A."/>
            <person name="Palaniappan K."/>
            <person name="Land M."/>
            <person name="Hauser L."/>
            <person name="Chang Y.J."/>
            <person name="Jeffries C.D."/>
            <person name="Chain P."/>
            <person name="Saunders E."/>
            <person name="Brettin T."/>
            <person name="Detter J.C."/>
            <person name="Han C."/>
            <person name="Goker M."/>
            <person name="Bristow J."/>
            <person name="Eisen J.A."/>
            <person name="Markowitz V."/>
            <person name="Hugenholtz P."/>
            <person name="Kyrpides N.C."/>
            <person name="Klenk H.P."/>
            <person name="Lapidus A."/>
        </authorList>
    </citation>
    <scope>NUCLEOTIDE SEQUENCE [LARGE SCALE GENOMIC DNA]</scope>
    <source>
        <strain evidence="3">ATCC 9321 / DSM 20548 / JCM 6508 / NCTC 11806 / PC1</strain>
    </source>
</reference>
<dbReference type="RefSeq" id="WP_015777573.1">
    <property type="nucleotide sequence ID" value="NC_013171.1"/>
</dbReference>
<protein>
    <submittedName>
        <fullName evidence="2">Septum formation initiator</fullName>
    </submittedName>
</protein>
<name>C7RGQ2_ANAPD</name>
<dbReference type="OrthoDB" id="1692486at2"/>
<gene>
    <name evidence="2" type="ordered locus">Apre_0621</name>
</gene>
<sequence>MSKKNSYLKQRRKKNQRFLLTILSILALSAGSFSLYNKAIEKEYAKVNKDIESLNKKKEDLQITIKSLKEDYDNRNTDEFKEKIARDRLDMVKKSEVVYEDDNNK</sequence>
<evidence type="ECO:0000313" key="2">
    <source>
        <dbReference type="EMBL" id="ACV28663.1"/>
    </source>
</evidence>
<accession>C7RGQ2</accession>